<evidence type="ECO:0000256" key="1">
    <source>
        <dbReference type="SAM" id="Phobius"/>
    </source>
</evidence>
<dbReference type="AlphaFoldDB" id="A0A0V1ESQ5"/>
<comment type="caution">
    <text evidence="2">The sequence shown here is derived from an EMBL/GenBank/DDBJ whole genome shotgun (WGS) entry which is preliminary data.</text>
</comment>
<accession>A0A0V1ESQ5</accession>
<keyword evidence="1" id="KW-1133">Transmembrane helix</keyword>
<keyword evidence="1" id="KW-0812">Transmembrane</keyword>
<evidence type="ECO:0000313" key="3">
    <source>
        <dbReference type="Proteomes" id="UP000054632"/>
    </source>
</evidence>
<keyword evidence="1" id="KW-0472">Membrane</keyword>
<protein>
    <submittedName>
        <fullName evidence="2">Uncharacterized protein</fullName>
    </submittedName>
</protein>
<reference evidence="2 3" key="1">
    <citation type="submission" date="2015-01" db="EMBL/GenBank/DDBJ databases">
        <title>Evolution of Trichinella species and genotypes.</title>
        <authorList>
            <person name="Korhonen P.K."/>
            <person name="Edoardo P."/>
            <person name="Giuseppe L.R."/>
            <person name="Gasser R.B."/>
        </authorList>
    </citation>
    <scope>NUCLEOTIDE SEQUENCE [LARGE SCALE GENOMIC DNA]</scope>
    <source>
        <strain evidence="2">ISS13</strain>
    </source>
</reference>
<proteinExistence type="predicted"/>
<name>A0A0V1ESQ5_TRIPS</name>
<organism evidence="2 3">
    <name type="scientific">Trichinella pseudospiralis</name>
    <name type="common">Parasitic roundworm</name>
    <dbReference type="NCBI Taxonomy" id="6337"/>
    <lineage>
        <taxon>Eukaryota</taxon>
        <taxon>Metazoa</taxon>
        <taxon>Ecdysozoa</taxon>
        <taxon>Nematoda</taxon>
        <taxon>Enoplea</taxon>
        <taxon>Dorylaimia</taxon>
        <taxon>Trichinellida</taxon>
        <taxon>Trichinellidae</taxon>
        <taxon>Trichinella</taxon>
    </lineage>
</organism>
<sequence>MSMRSLCLLDLNLPEYGDGPVNWERGKHCRHVLCLELLGSSCAVFYLLVVLLTWFILVLPLLLAEVQSTGHESQNTIKTES</sequence>
<dbReference type="Proteomes" id="UP000054632">
    <property type="component" value="Unassembled WGS sequence"/>
</dbReference>
<feature type="transmembrane region" description="Helical" evidence="1">
    <location>
        <begin position="43"/>
        <end position="64"/>
    </location>
</feature>
<gene>
    <name evidence="2" type="ORF">T4A_5734</name>
</gene>
<evidence type="ECO:0000313" key="2">
    <source>
        <dbReference type="EMBL" id="KRY76805.1"/>
    </source>
</evidence>
<dbReference type="EMBL" id="JYDR01000010">
    <property type="protein sequence ID" value="KRY76805.1"/>
    <property type="molecule type" value="Genomic_DNA"/>
</dbReference>